<dbReference type="InterPro" id="IPR036188">
    <property type="entry name" value="FAD/NAD-bd_sf"/>
</dbReference>
<dbReference type="PRINTS" id="PR00411">
    <property type="entry name" value="PNDRDTASEI"/>
</dbReference>
<sequence>MAGILILGTGLAGYTVARELRKHDASTPLTLVTLDDGAYYTKPMLSNALSQDKTADALVQQSAEAMGRELDARIRTRATVASLDTGARQVCLASGESLAFDRLVLAIGATPIEFTYEGDGASDVMTVNSLADYARFREALEGVDRVALIGPGLIGCEFADDMAGSGRSVEVIGPDAYPLGRLVPEAAGRALQRGLESSGIHFHLETVVTRIDREGDGYCLHLKNGDQVRAGVVLSAIGLRPRTALAAAAGLEVNRGIVVDRYLTTSVDGIHALGDCAEVEGQVLPYVMPILRAAPALGRTLAGEPTAVSYPAMPVRVKTPSHPVMVSPVSPNARGQWSVDEVGEGVKALFHGDQGRLLGFALTGQEATRDHQALTRQLPTIL</sequence>
<evidence type="ECO:0000256" key="5">
    <source>
        <dbReference type="ARBA" id="ARBA00022630"/>
    </source>
</evidence>
<evidence type="ECO:0000313" key="12">
    <source>
        <dbReference type="Proteomes" id="UP000199256"/>
    </source>
</evidence>
<dbReference type="Proteomes" id="UP000199256">
    <property type="component" value="Unassembled WGS sequence"/>
</dbReference>
<evidence type="ECO:0000256" key="6">
    <source>
        <dbReference type="ARBA" id="ARBA00022827"/>
    </source>
</evidence>
<proteinExistence type="inferred from homology"/>
<dbReference type="GO" id="GO:0005737">
    <property type="term" value="C:cytoplasm"/>
    <property type="evidence" value="ECO:0007669"/>
    <property type="project" value="UniProtKB-SubCell"/>
</dbReference>
<dbReference type="Gene3D" id="3.50.50.60">
    <property type="entry name" value="FAD/NAD(P)-binding domain"/>
    <property type="match status" value="2"/>
</dbReference>
<gene>
    <name evidence="11" type="ORF">SAMN05444515_10461</name>
</gene>
<evidence type="ECO:0000259" key="9">
    <source>
        <dbReference type="Pfam" id="PF07992"/>
    </source>
</evidence>
<dbReference type="PANTHER" id="PTHR43429:SF3">
    <property type="entry name" value="NITRITE REDUCTASE [NAD(P)H]"/>
    <property type="match status" value="1"/>
</dbReference>
<dbReference type="PANTHER" id="PTHR43429">
    <property type="entry name" value="PYRIDINE NUCLEOTIDE-DISULFIDE OXIDOREDUCTASE DOMAIN-CONTAINING"/>
    <property type="match status" value="1"/>
</dbReference>
<keyword evidence="4" id="KW-0963">Cytoplasm</keyword>
<dbReference type="Pfam" id="PF18113">
    <property type="entry name" value="Rbx_binding"/>
    <property type="match status" value="1"/>
</dbReference>
<keyword evidence="12" id="KW-1185">Reference proteome</keyword>
<dbReference type="InterPro" id="IPR050260">
    <property type="entry name" value="FAD-bd_OxRdtase"/>
</dbReference>
<feature type="domain" description="FAD/NAD(P)-binding" evidence="9">
    <location>
        <begin position="4"/>
        <end position="278"/>
    </location>
</feature>
<name>A0A1H7J102_9GAMM</name>
<dbReference type="AlphaFoldDB" id="A0A1H7J102"/>
<dbReference type="SUPFAM" id="SSF51905">
    <property type="entry name" value="FAD/NAD(P)-binding domain"/>
    <property type="match status" value="1"/>
</dbReference>
<evidence type="ECO:0000256" key="1">
    <source>
        <dbReference type="ARBA" id="ARBA00001974"/>
    </source>
</evidence>
<dbReference type="EMBL" id="FOAA01000004">
    <property type="protein sequence ID" value="SEK68451.1"/>
    <property type="molecule type" value="Genomic_DNA"/>
</dbReference>
<dbReference type="InterPro" id="IPR023753">
    <property type="entry name" value="FAD/NAD-binding_dom"/>
</dbReference>
<accession>A0A1H7J102</accession>
<feature type="domain" description="Rubredoxin binding" evidence="10">
    <location>
        <begin position="307"/>
        <end position="378"/>
    </location>
</feature>
<dbReference type="PRINTS" id="PR00368">
    <property type="entry name" value="FADPNR"/>
</dbReference>
<dbReference type="RefSeq" id="WP_090252055.1">
    <property type="nucleotide sequence ID" value="NZ_FOAA01000004.1"/>
</dbReference>
<evidence type="ECO:0000256" key="2">
    <source>
        <dbReference type="ARBA" id="ARBA00004496"/>
    </source>
</evidence>
<organism evidence="11 12">
    <name type="scientific">Ectothiorhodospira marina</name>
    <dbReference type="NCBI Taxonomy" id="1396821"/>
    <lineage>
        <taxon>Bacteria</taxon>
        <taxon>Pseudomonadati</taxon>
        <taxon>Pseudomonadota</taxon>
        <taxon>Gammaproteobacteria</taxon>
        <taxon>Chromatiales</taxon>
        <taxon>Ectothiorhodospiraceae</taxon>
        <taxon>Ectothiorhodospira</taxon>
    </lineage>
</organism>
<keyword evidence="6" id="KW-0274">FAD</keyword>
<evidence type="ECO:0000313" key="11">
    <source>
        <dbReference type="EMBL" id="SEK68451.1"/>
    </source>
</evidence>
<keyword evidence="5" id="KW-0285">Flavoprotein</keyword>
<evidence type="ECO:0000256" key="3">
    <source>
        <dbReference type="ARBA" id="ARBA00006442"/>
    </source>
</evidence>
<dbReference type="Gene3D" id="3.30.390.120">
    <property type="match status" value="1"/>
</dbReference>
<dbReference type="InterPro" id="IPR041364">
    <property type="entry name" value="Rbx-bd"/>
</dbReference>
<comment type="similarity">
    <text evidence="3">Belongs to the FAD-dependent oxidoreductase family.</text>
</comment>
<evidence type="ECO:0000256" key="4">
    <source>
        <dbReference type="ARBA" id="ARBA00022490"/>
    </source>
</evidence>
<dbReference type="STRING" id="1396821.SAMN05444515_10461"/>
<evidence type="ECO:0000259" key="10">
    <source>
        <dbReference type="Pfam" id="PF18113"/>
    </source>
</evidence>
<dbReference type="GO" id="GO:0016491">
    <property type="term" value="F:oxidoreductase activity"/>
    <property type="evidence" value="ECO:0007669"/>
    <property type="project" value="UniProtKB-KW"/>
</dbReference>
<comment type="subcellular location">
    <subcellularLocation>
        <location evidence="2">Cytoplasm</location>
    </subcellularLocation>
</comment>
<protein>
    <submittedName>
        <fullName evidence="11">Rubredoxin-NAD+ reductase</fullName>
    </submittedName>
</protein>
<dbReference type="OrthoDB" id="9808980at2"/>
<reference evidence="12" key="1">
    <citation type="submission" date="2016-10" db="EMBL/GenBank/DDBJ databases">
        <authorList>
            <person name="Varghese N."/>
            <person name="Submissions S."/>
        </authorList>
    </citation>
    <scope>NUCLEOTIDE SEQUENCE [LARGE SCALE GENOMIC DNA]</scope>
    <source>
        <strain evidence="12">DSM 241</strain>
    </source>
</reference>
<keyword evidence="8" id="KW-0520">NAD</keyword>
<dbReference type="Pfam" id="PF07992">
    <property type="entry name" value="Pyr_redox_2"/>
    <property type="match status" value="1"/>
</dbReference>
<keyword evidence="7" id="KW-0560">Oxidoreductase</keyword>
<comment type="cofactor">
    <cofactor evidence="1">
        <name>FAD</name>
        <dbReference type="ChEBI" id="CHEBI:57692"/>
    </cofactor>
</comment>
<evidence type="ECO:0000256" key="8">
    <source>
        <dbReference type="ARBA" id="ARBA00023027"/>
    </source>
</evidence>
<evidence type="ECO:0000256" key="7">
    <source>
        <dbReference type="ARBA" id="ARBA00023002"/>
    </source>
</evidence>